<reference evidence="5 7" key="2">
    <citation type="submission" date="2016-10" db="EMBL/GenBank/DDBJ databases">
        <authorList>
            <person name="de Groot N.N."/>
        </authorList>
    </citation>
    <scope>NUCLEOTIDE SEQUENCE [LARGE SCALE GENOMIC DNA]</scope>
    <source>
        <strain evidence="5 7">DSM 25947</strain>
    </source>
</reference>
<dbReference type="EMBL" id="FOHT01000001">
    <property type="protein sequence ID" value="SES71904.1"/>
    <property type="molecule type" value="Genomic_DNA"/>
</dbReference>
<reference evidence="4 6" key="1">
    <citation type="submission" date="2014-03" db="EMBL/GenBank/DDBJ databases">
        <title>Complete genome sequence of a deeply braunched marine Bacteroidia bacterium Draconibacterium orientale type strain FH5T.</title>
        <authorList>
            <person name="Li X."/>
            <person name="Wang X."/>
            <person name="Xie Z."/>
            <person name="Du Z."/>
            <person name="Chen G."/>
        </authorList>
    </citation>
    <scope>NUCLEOTIDE SEQUENCE [LARGE SCALE GENOMIC DNA]</scope>
    <source>
        <strain evidence="4 6">FH5</strain>
    </source>
</reference>
<dbReference type="EMBL" id="CP007451">
    <property type="protein sequence ID" value="AHW60747.1"/>
    <property type="molecule type" value="Genomic_DNA"/>
</dbReference>
<dbReference type="STRING" id="1168034.FH5T_16890"/>
<dbReference type="RefSeq" id="WP_038561020.1">
    <property type="nucleotide sequence ID" value="NZ_FOHT01000001.1"/>
</dbReference>
<dbReference type="Pfam" id="PF00293">
    <property type="entry name" value="NUDIX"/>
    <property type="match status" value="1"/>
</dbReference>
<dbReference type="InterPro" id="IPR000086">
    <property type="entry name" value="NUDIX_hydrolase_dom"/>
</dbReference>
<evidence type="ECO:0000259" key="3">
    <source>
        <dbReference type="PROSITE" id="PS51462"/>
    </source>
</evidence>
<dbReference type="CDD" id="cd18873">
    <property type="entry name" value="NUDIX_NadM_like"/>
    <property type="match status" value="1"/>
</dbReference>
<dbReference type="KEGG" id="dori:FH5T_16890"/>
<dbReference type="Proteomes" id="UP000023772">
    <property type="component" value="Chromosome"/>
</dbReference>
<dbReference type="InterPro" id="IPR020476">
    <property type="entry name" value="Nudix_hydrolase"/>
</dbReference>
<dbReference type="HOGENOM" id="CLU_037162_20_3_10"/>
<evidence type="ECO:0000256" key="2">
    <source>
        <dbReference type="RuleBase" id="RU003476"/>
    </source>
</evidence>
<accession>X5DJM1</accession>
<dbReference type="GO" id="GO:0016787">
    <property type="term" value="F:hydrolase activity"/>
    <property type="evidence" value="ECO:0007669"/>
    <property type="project" value="UniProtKB-KW"/>
</dbReference>
<feature type="domain" description="Nudix hydrolase" evidence="3">
    <location>
        <begin position="8"/>
        <end position="139"/>
    </location>
</feature>
<gene>
    <name evidence="4" type="ORF">FH5T_16890</name>
    <name evidence="5" type="ORF">SAMN05444285_101292</name>
</gene>
<dbReference type="PRINTS" id="PR00502">
    <property type="entry name" value="NUDIXFAMILY"/>
</dbReference>
<evidence type="ECO:0000256" key="1">
    <source>
        <dbReference type="ARBA" id="ARBA00022801"/>
    </source>
</evidence>
<organism evidence="5 7">
    <name type="scientific">Draconibacterium orientale</name>
    <dbReference type="NCBI Taxonomy" id="1168034"/>
    <lineage>
        <taxon>Bacteria</taxon>
        <taxon>Pseudomonadati</taxon>
        <taxon>Bacteroidota</taxon>
        <taxon>Bacteroidia</taxon>
        <taxon>Marinilabiliales</taxon>
        <taxon>Prolixibacteraceae</taxon>
        <taxon>Draconibacterium</taxon>
    </lineage>
</organism>
<dbReference type="PANTHER" id="PTHR43736">
    <property type="entry name" value="ADP-RIBOSE PYROPHOSPHATASE"/>
    <property type="match status" value="1"/>
</dbReference>
<dbReference type="OrthoDB" id="9786141at2"/>
<evidence type="ECO:0000313" key="7">
    <source>
        <dbReference type="Proteomes" id="UP000181981"/>
    </source>
</evidence>
<sequence>MFTYKYPRAALTVDAIVFVKSETTISVLLIERGREPFKNKWALPGGFVDLDETLEKACIRELEEETGLQVEKMQQFRAYDAIDRDPRHRTISVVYSVQLAGKMPVKGNDDAAQARWFSIDDMPELAFDHADILNDFFGDQ</sequence>
<dbReference type="PROSITE" id="PS00893">
    <property type="entry name" value="NUDIX_BOX"/>
    <property type="match status" value="1"/>
</dbReference>
<evidence type="ECO:0000313" key="6">
    <source>
        <dbReference type="Proteomes" id="UP000023772"/>
    </source>
</evidence>
<dbReference type="PANTHER" id="PTHR43736:SF1">
    <property type="entry name" value="DIHYDRONEOPTERIN TRIPHOSPHATE DIPHOSPHATASE"/>
    <property type="match status" value="1"/>
</dbReference>
<dbReference type="InterPro" id="IPR015797">
    <property type="entry name" value="NUDIX_hydrolase-like_dom_sf"/>
</dbReference>
<keyword evidence="1 2" id="KW-0378">Hydrolase</keyword>
<dbReference type="AlphaFoldDB" id="X5DJM1"/>
<name>X5DJM1_9BACT</name>
<dbReference type="Gene3D" id="3.90.79.10">
    <property type="entry name" value="Nucleoside Triphosphate Pyrophosphohydrolase"/>
    <property type="match status" value="1"/>
</dbReference>
<keyword evidence="6" id="KW-1185">Reference proteome</keyword>
<dbReference type="PROSITE" id="PS51462">
    <property type="entry name" value="NUDIX"/>
    <property type="match status" value="1"/>
</dbReference>
<dbReference type="eggNOG" id="COG1051">
    <property type="taxonomic scope" value="Bacteria"/>
</dbReference>
<dbReference type="InterPro" id="IPR020084">
    <property type="entry name" value="NUDIX_hydrolase_CS"/>
</dbReference>
<protein>
    <submittedName>
        <fullName evidence="5">8-oxo-dGTP diphosphatase</fullName>
    </submittedName>
    <submittedName>
        <fullName evidence="4">NUDIX hydrolase</fullName>
    </submittedName>
</protein>
<evidence type="ECO:0000313" key="5">
    <source>
        <dbReference type="EMBL" id="SES71904.1"/>
    </source>
</evidence>
<dbReference type="SUPFAM" id="SSF55811">
    <property type="entry name" value="Nudix"/>
    <property type="match status" value="1"/>
</dbReference>
<comment type="similarity">
    <text evidence="2">Belongs to the Nudix hydrolase family.</text>
</comment>
<evidence type="ECO:0000313" key="4">
    <source>
        <dbReference type="EMBL" id="AHW60747.1"/>
    </source>
</evidence>
<proteinExistence type="inferred from homology"/>
<dbReference type="Proteomes" id="UP000181981">
    <property type="component" value="Unassembled WGS sequence"/>
</dbReference>